<evidence type="ECO:0000313" key="2">
    <source>
        <dbReference type="RefSeq" id="XP_075084821.1"/>
    </source>
</evidence>
<protein>
    <submittedName>
        <fullName evidence="2">Uncharacterized protein LOC142168061</fullName>
    </submittedName>
</protein>
<keyword evidence="1" id="KW-1185">Reference proteome</keyword>
<reference evidence="1" key="1">
    <citation type="journal article" date="2014" name="Nat. Commun.">
        <title>The tobacco genome sequence and its comparison with those of tomato and potato.</title>
        <authorList>
            <person name="Sierro N."/>
            <person name="Battey J.N."/>
            <person name="Ouadi S."/>
            <person name="Bakaher N."/>
            <person name="Bovet L."/>
            <person name="Willig A."/>
            <person name="Goepfert S."/>
            <person name="Peitsch M.C."/>
            <person name="Ivanov N.V."/>
        </authorList>
    </citation>
    <scope>NUCLEOTIDE SEQUENCE [LARGE SCALE GENOMIC DNA]</scope>
</reference>
<reference evidence="2" key="2">
    <citation type="submission" date="2025-08" db="UniProtKB">
        <authorList>
            <consortium name="RefSeq"/>
        </authorList>
    </citation>
    <scope>IDENTIFICATION</scope>
    <source>
        <tissue evidence="2">Leaf</tissue>
    </source>
</reference>
<gene>
    <name evidence="2" type="primary">LOC142168061</name>
</gene>
<sequence length="127" mass="14292">MGSLAHVEADKSTMTKEVYQLASLGVLLLDSEDGGIVLQNRAESSLVAEVKEKQFNVSYLLHLKKGIHKHKTTTFEQGGDDGTLRYRGRLCVPDIDGLREWITLEAHNSRYCIHPDSTKMNHDLKEI</sequence>
<organism evidence="1 2">
    <name type="scientific">Nicotiana tabacum</name>
    <name type="common">Common tobacco</name>
    <dbReference type="NCBI Taxonomy" id="4097"/>
    <lineage>
        <taxon>Eukaryota</taxon>
        <taxon>Viridiplantae</taxon>
        <taxon>Streptophyta</taxon>
        <taxon>Embryophyta</taxon>
        <taxon>Tracheophyta</taxon>
        <taxon>Spermatophyta</taxon>
        <taxon>Magnoliopsida</taxon>
        <taxon>eudicotyledons</taxon>
        <taxon>Gunneridae</taxon>
        <taxon>Pentapetalae</taxon>
        <taxon>asterids</taxon>
        <taxon>lamiids</taxon>
        <taxon>Solanales</taxon>
        <taxon>Solanaceae</taxon>
        <taxon>Nicotianoideae</taxon>
        <taxon>Nicotianeae</taxon>
        <taxon>Nicotiana</taxon>
    </lineage>
</organism>
<name>A0AC58SIN1_TOBAC</name>
<evidence type="ECO:0000313" key="1">
    <source>
        <dbReference type="Proteomes" id="UP000790787"/>
    </source>
</evidence>
<dbReference type="RefSeq" id="XP_075084821.1">
    <property type="nucleotide sequence ID" value="XM_075228720.1"/>
</dbReference>
<proteinExistence type="predicted"/>
<accession>A0AC58SIN1</accession>
<dbReference type="Proteomes" id="UP000790787">
    <property type="component" value="Chromosome 13"/>
</dbReference>